<organism evidence="2 3">
    <name type="scientific">Colwellia ponticola</name>
    <dbReference type="NCBI Taxonomy" id="2304625"/>
    <lineage>
        <taxon>Bacteria</taxon>
        <taxon>Pseudomonadati</taxon>
        <taxon>Pseudomonadota</taxon>
        <taxon>Gammaproteobacteria</taxon>
        <taxon>Alteromonadales</taxon>
        <taxon>Colwelliaceae</taxon>
        <taxon>Colwellia</taxon>
    </lineage>
</organism>
<reference evidence="2 3" key="1">
    <citation type="submission" date="2019-05" db="EMBL/GenBank/DDBJ databases">
        <title>Colwellia ponticola sp. nov., isolated from seawater.</title>
        <authorList>
            <person name="Yoon J.-H."/>
        </authorList>
    </citation>
    <scope>NUCLEOTIDE SEQUENCE [LARGE SCALE GENOMIC DNA]</scope>
    <source>
        <strain evidence="2 3">OISW-25</strain>
    </source>
</reference>
<feature type="domain" description="Cysteine-rich" evidence="1">
    <location>
        <begin position="20"/>
        <end position="100"/>
    </location>
</feature>
<dbReference type="PANTHER" id="PTHR30296:SF0">
    <property type="entry name" value="LACTATE UTILIZATION PROTEIN A"/>
    <property type="match status" value="1"/>
</dbReference>
<dbReference type="RefSeq" id="WP_138620424.1">
    <property type="nucleotide sequence ID" value="NZ_SZVP01000001.1"/>
</dbReference>
<evidence type="ECO:0000259" key="1">
    <source>
        <dbReference type="Pfam" id="PF02754"/>
    </source>
</evidence>
<dbReference type="InterPro" id="IPR004017">
    <property type="entry name" value="Cys_rich_dom"/>
</dbReference>
<accession>A0A8H2PNK6</accession>
<dbReference type="AlphaFoldDB" id="A0A8H2PNK6"/>
<name>A0A8H2PNK6_9GAMM</name>
<feature type="domain" description="Cysteine-rich" evidence="1">
    <location>
        <begin position="144"/>
        <end position="228"/>
    </location>
</feature>
<gene>
    <name evidence="2" type="ORF">FCS21_02745</name>
</gene>
<dbReference type="GO" id="GO:0016491">
    <property type="term" value="F:oxidoreductase activity"/>
    <property type="evidence" value="ECO:0007669"/>
    <property type="project" value="UniProtKB-ARBA"/>
</dbReference>
<sequence>MQPVNTQHLRNYPKKPTQVYLFGTCIVDSFFPDSGMDAIELLEREGIEVIYPQGQSCCGQPAYNSGYKEEAKAVAMAQVKQFPLDIPVVVISGSCGGMMRHHYLDLLSDDPAINNFCQRVFEFTEFLVHVLRLKPIDQGEKERVALHTSCAARREMGVHITGNKLISQLANVDLVLHDYESECCGFGGTFAVKHADISAAMVADKSKHLVASDVVRYVSADHGCMMNINGALDYQKESLRGEHIASYLLNRIKGQSKAQSKGQSAKEAL</sequence>
<dbReference type="EMBL" id="SZVP01000001">
    <property type="protein sequence ID" value="TMM47896.1"/>
    <property type="molecule type" value="Genomic_DNA"/>
</dbReference>
<evidence type="ECO:0000313" key="3">
    <source>
        <dbReference type="Proteomes" id="UP000307702"/>
    </source>
</evidence>
<dbReference type="Proteomes" id="UP000307702">
    <property type="component" value="Unassembled WGS sequence"/>
</dbReference>
<protein>
    <submittedName>
        <fullName evidence="2">(Fe-S)-binding protein</fullName>
    </submittedName>
</protein>
<evidence type="ECO:0000313" key="2">
    <source>
        <dbReference type="EMBL" id="TMM47896.1"/>
    </source>
</evidence>
<proteinExistence type="predicted"/>
<keyword evidence="3" id="KW-1185">Reference proteome</keyword>
<dbReference type="Pfam" id="PF02754">
    <property type="entry name" value="CCG"/>
    <property type="match status" value="2"/>
</dbReference>
<dbReference type="PANTHER" id="PTHR30296">
    <property type="entry name" value="UNCHARACTERIZED PROTEIN YKGE"/>
    <property type="match status" value="1"/>
</dbReference>
<dbReference type="GO" id="GO:0005829">
    <property type="term" value="C:cytosol"/>
    <property type="evidence" value="ECO:0007669"/>
    <property type="project" value="TreeGrafter"/>
</dbReference>
<dbReference type="OrthoDB" id="9811557at2"/>
<comment type="caution">
    <text evidence="2">The sequence shown here is derived from an EMBL/GenBank/DDBJ whole genome shotgun (WGS) entry which is preliminary data.</text>
</comment>